<name>A0A8S5PPH6_9CAUD</name>
<dbReference type="EMBL" id="BK015481">
    <property type="protein sequence ID" value="DAE09006.1"/>
    <property type="molecule type" value="Genomic_DNA"/>
</dbReference>
<protein>
    <submittedName>
        <fullName evidence="1">Uncharacterized protein</fullName>
    </submittedName>
</protein>
<accession>A0A8S5PPH6</accession>
<sequence length="34" mass="4042">MDDIFITYMHITNNLRTIFMHIKMSLIFLIKAVG</sequence>
<proteinExistence type="predicted"/>
<reference evidence="1" key="1">
    <citation type="journal article" date="2021" name="Proc. Natl. Acad. Sci. U.S.A.">
        <title>A Catalog of Tens of Thousands of Viruses from Human Metagenomes Reveals Hidden Associations with Chronic Diseases.</title>
        <authorList>
            <person name="Tisza M.J."/>
            <person name="Buck C.B."/>
        </authorList>
    </citation>
    <scope>NUCLEOTIDE SEQUENCE</scope>
    <source>
        <strain evidence="1">Ct16M3</strain>
    </source>
</reference>
<organism evidence="1">
    <name type="scientific">Siphoviridae sp. ct16M3</name>
    <dbReference type="NCBI Taxonomy" id="2825305"/>
    <lineage>
        <taxon>Viruses</taxon>
        <taxon>Duplodnaviria</taxon>
        <taxon>Heunggongvirae</taxon>
        <taxon>Uroviricota</taxon>
        <taxon>Caudoviricetes</taxon>
    </lineage>
</organism>
<evidence type="ECO:0000313" key="1">
    <source>
        <dbReference type="EMBL" id="DAE09006.1"/>
    </source>
</evidence>